<dbReference type="Gene3D" id="1.25.40.10">
    <property type="entry name" value="Tetratricopeptide repeat domain"/>
    <property type="match status" value="1"/>
</dbReference>
<sequence length="241" mass="24119">MFSTPPPASPGALAAGLFAVVSLLGACASPPAQPSAPLPLAEQLRQAEVARAEGVPGQARSLWLQAARDHPTSKQPWLQLADDHVRAGEHGGAIAAAQEAVQRDPLDREAQSILALSGLRIATVALAGLREHPEGLPGTTRGEASALTRLLRESLGEPAPPVAPAAPPPKARTRGTRPAAAPQPAAAKPAAPAPAAPAPAPAAPAAPAAAALRSTVVLPAAVPGRPPAAAVPAPNPFDRLR</sequence>
<dbReference type="Proteomes" id="UP000295106">
    <property type="component" value="Unassembled WGS sequence"/>
</dbReference>
<feature type="compositionally biased region" description="Pro residues" evidence="1">
    <location>
        <begin position="158"/>
        <end position="170"/>
    </location>
</feature>
<name>A0A4R2M8D7_RUBGE</name>
<evidence type="ECO:0000256" key="2">
    <source>
        <dbReference type="SAM" id="SignalP"/>
    </source>
</evidence>
<dbReference type="OrthoDB" id="6005230at2"/>
<gene>
    <name evidence="3" type="ORF">EV684_10588</name>
</gene>
<proteinExistence type="predicted"/>
<feature type="signal peptide" evidence="2">
    <location>
        <begin position="1"/>
        <end position="28"/>
    </location>
</feature>
<dbReference type="Pfam" id="PF13428">
    <property type="entry name" value="TPR_14"/>
    <property type="match status" value="1"/>
</dbReference>
<evidence type="ECO:0000313" key="3">
    <source>
        <dbReference type="EMBL" id="TCP02922.1"/>
    </source>
</evidence>
<protein>
    <recommendedName>
        <fullName evidence="5">Tetratricopeptide repeat protein</fullName>
    </recommendedName>
</protein>
<keyword evidence="2" id="KW-0732">Signal</keyword>
<organism evidence="3 4">
    <name type="scientific">Rubrivivax gelatinosus</name>
    <name type="common">Rhodocyclus gelatinosus</name>
    <name type="synonym">Rhodopseudomonas gelatinosa</name>
    <dbReference type="NCBI Taxonomy" id="28068"/>
    <lineage>
        <taxon>Bacteria</taxon>
        <taxon>Pseudomonadati</taxon>
        <taxon>Pseudomonadota</taxon>
        <taxon>Betaproteobacteria</taxon>
        <taxon>Burkholderiales</taxon>
        <taxon>Sphaerotilaceae</taxon>
        <taxon>Rubrivivax</taxon>
    </lineage>
</organism>
<evidence type="ECO:0000256" key="1">
    <source>
        <dbReference type="SAM" id="MobiDB-lite"/>
    </source>
</evidence>
<dbReference type="EMBL" id="SLXD01000005">
    <property type="protein sequence ID" value="TCP02922.1"/>
    <property type="molecule type" value="Genomic_DNA"/>
</dbReference>
<evidence type="ECO:0008006" key="5">
    <source>
        <dbReference type="Google" id="ProtNLM"/>
    </source>
</evidence>
<dbReference type="RefSeq" id="WP_132646503.1">
    <property type="nucleotide sequence ID" value="NZ_CP181386.1"/>
</dbReference>
<feature type="compositionally biased region" description="Low complexity" evidence="1">
    <location>
        <begin position="176"/>
        <end position="190"/>
    </location>
</feature>
<dbReference type="InterPro" id="IPR011990">
    <property type="entry name" value="TPR-like_helical_dom_sf"/>
</dbReference>
<dbReference type="SUPFAM" id="SSF48452">
    <property type="entry name" value="TPR-like"/>
    <property type="match status" value="1"/>
</dbReference>
<accession>A0A4R2M8D7</accession>
<comment type="caution">
    <text evidence="3">The sequence shown here is derived from an EMBL/GenBank/DDBJ whole genome shotgun (WGS) entry which is preliminary data.</text>
</comment>
<feature type="chain" id="PRO_5020731240" description="Tetratricopeptide repeat protein" evidence="2">
    <location>
        <begin position="29"/>
        <end position="241"/>
    </location>
</feature>
<feature type="compositionally biased region" description="Pro residues" evidence="1">
    <location>
        <begin position="191"/>
        <end position="204"/>
    </location>
</feature>
<evidence type="ECO:0000313" key="4">
    <source>
        <dbReference type="Proteomes" id="UP000295106"/>
    </source>
</evidence>
<dbReference type="GeneID" id="99684645"/>
<reference evidence="3 4" key="1">
    <citation type="submission" date="2019-03" db="EMBL/GenBank/DDBJ databases">
        <title>Genomic Encyclopedia of Type Strains, Phase IV (KMG-IV): sequencing the most valuable type-strain genomes for metagenomic binning, comparative biology and taxonomic classification.</title>
        <authorList>
            <person name="Goeker M."/>
        </authorList>
    </citation>
    <scope>NUCLEOTIDE SEQUENCE [LARGE SCALE GENOMIC DNA]</scope>
    <source>
        <strain evidence="3 4">DSM 1709</strain>
    </source>
</reference>
<feature type="region of interest" description="Disordered" evidence="1">
    <location>
        <begin position="155"/>
        <end position="210"/>
    </location>
</feature>
<feature type="region of interest" description="Disordered" evidence="1">
    <location>
        <begin position="222"/>
        <end position="241"/>
    </location>
</feature>
<feature type="compositionally biased region" description="Low complexity" evidence="1">
    <location>
        <begin position="222"/>
        <end position="232"/>
    </location>
</feature>
<dbReference type="AlphaFoldDB" id="A0A4R2M8D7"/>